<protein>
    <submittedName>
        <fullName evidence="1">Uncharacterized protein</fullName>
    </submittedName>
</protein>
<accession>A0ABP7JIF6</accession>
<proteinExistence type="predicted"/>
<dbReference type="EMBL" id="BAAAZR010000063">
    <property type="protein sequence ID" value="GAA3845219.1"/>
    <property type="molecule type" value="Genomic_DNA"/>
</dbReference>
<dbReference type="Proteomes" id="UP001500888">
    <property type="component" value="Unassembled WGS sequence"/>
</dbReference>
<evidence type="ECO:0000313" key="2">
    <source>
        <dbReference type="Proteomes" id="UP001500888"/>
    </source>
</evidence>
<gene>
    <name evidence="1" type="ORF">GCM10022226_80490</name>
</gene>
<sequence>METPGVEALPPDVLAAIVRDAIWAHRDPEIHRHALAREEAERRAIRVAVGRWHDAGR</sequence>
<keyword evidence="2" id="KW-1185">Reference proteome</keyword>
<organism evidence="1 2">
    <name type="scientific">Sphaerisporangium flaviroseum</name>
    <dbReference type="NCBI Taxonomy" id="509199"/>
    <lineage>
        <taxon>Bacteria</taxon>
        <taxon>Bacillati</taxon>
        <taxon>Actinomycetota</taxon>
        <taxon>Actinomycetes</taxon>
        <taxon>Streptosporangiales</taxon>
        <taxon>Streptosporangiaceae</taxon>
        <taxon>Sphaerisporangium</taxon>
    </lineage>
</organism>
<reference evidence="2" key="1">
    <citation type="journal article" date="2019" name="Int. J. Syst. Evol. Microbiol.">
        <title>The Global Catalogue of Microorganisms (GCM) 10K type strain sequencing project: providing services to taxonomists for standard genome sequencing and annotation.</title>
        <authorList>
            <consortium name="The Broad Institute Genomics Platform"/>
            <consortium name="The Broad Institute Genome Sequencing Center for Infectious Disease"/>
            <person name="Wu L."/>
            <person name="Ma J."/>
        </authorList>
    </citation>
    <scope>NUCLEOTIDE SEQUENCE [LARGE SCALE GENOMIC DNA]</scope>
    <source>
        <strain evidence="2">JCM 16908</strain>
    </source>
</reference>
<evidence type="ECO:0000313" key="1">
    <source>
        <dbReference type="EMBL" id="GAA3845219.1"/>
    </source>
</evidence>
<comment type="caution">
    <text evidence="1">The sequence shown here is derived from an EMBL/GenBank/DDBJ whole genome shotgun (WGS) entry which is preliminary data.</text>
</comment>
<name>A0ABP7JIF6_9ACTN</name>